<keyword evidence="2" id="KW-0150">Chloroplast</keyword>
<dbReference type="SUPFAM" id="SSF140869">
    <property type="entry name" value="GUN4-like"/>
    <property type="match status" value="1"/>
</dbReference>
<organism evidence="2">
    <name type="scientific">Herposiphonia versicolor</name>
    <dbReference type="NCBI Taxonomy" id="2007163"/>
    <lineage>
        <taxon>Eukaryota</taxon>
        <taxon>Rhodophyta</taxon>
        <taxon>Florideophyceae</taxon>
        <taxon>Rhodymeniophycidae</taxon>
        <taxon>Ceramiales</taxon>
        <taxon>Rhodomelaceae</taxon>
        <taxon>Herposiphonieae</taxon>
        <taxon>Herposiphonia</taxon>
    </lineage>
</organism>
<dbReference type="GeneID" id="33357779"/>
<dbReference type="Gene3D" id="1.25.40.620">
    <property type="match status" value="1"/>
</dbReference>
<dbReference type="CDD" id="cd16383">
    <property type="entry name" value="GUN4"/>
    <property type="match status" value="1"/>
</dbReference>
<reference evidence="2" key="1">
    <citation type="journal article" date="2017" name="J. Phycol.">
        <title>Analysis of chloroplast genomes and a supermatrix inform reclassification of the Rhodomelaceae (Rhodophyta).</title>
        <authorList>
            <person name="Diaz-Tapia P."/>
            <person name="Maggs C.A."/>
            <person name="West J.A."/>
            <person name="Verbruggen H."/>
        </authorList>
    </citation>
    <scope>NUCLEOTIDE SEQUENCE</scope>
    <source>
        <strain evidence="2">PD852</strain>
    </source>
</reference>
<dbReference type="PANTHER" id="PTHR34800:SF1">
    <property type="entry name" value="TETRAPYRROLE-BINDING PROTEIN, CHLOROPLASTIC"/>
    <property type="match status" value="1"/>
</dbReference>
<dbReference type="Pfam" id="PF05419">
    <property type="entry name" value="GUN4"/>
    <property type="match status" value="1"/>
</dbReference>
<dbReference type="InterPro" id="IPR008629">
    <property type="entry name" value="GUN4-like"/>
</dbReference>
<dbReference type="Gene3D" id="1.10.10.1770">
    <property type="entry name" value="Gun4-like"/>
    <property type="match status" value="1"/>
</dbReference>
<geneLocation type="chloroplast" evidence="2"/>
<feature type="domain" description="GUN4-like" evidence="1">
    <location>
        <begin position="98"/>
        <end position="235"/>
    </location>
</feature>
<dbReference type="InterPro" id="IPR037215">
    <property type="entry name" value="GUN4-like_sf"/>
</dbReference>
<gene>
    <name evidence="2" type="primary">ycf53</name>
</gene>
<evidence type="ECO:0000313" key="2">
    <source>
        <dbReference type="EMBL" id="ARW64686.1"/>
    </source>
</evidence>
<proteinExistence type="predicted"/>
<dbReference type="EMBL" id="MF101434">
    <property type="protein sequence ID" value="ARW64686.1"/>
    <property type="molecule type" value="Genomic_DNA"/>
</dbReference>
<evidence type="ECO:0000259" key="1">
    <source>
        <dbReference type="Pfam" id="PF05419"/>
    </source>
</evidence>
<sequence length="240" mass="29035">MKKYNKTLTSKIKKIETIFQEQYEIITPNIEKIIDEMMQNEEGQQTIAEIIVQRVIIKKEKPQPIDGLIYQKIINENNTDIKKQLINKLPQGLLDFKSYTKVNYQKLQNLLVKQKFQEADTLTQKYLCELTQQNNNSKKNWLYFTDIQFLSQEDLFILDSLWKIYSKGKFCFSIQKKIWIKNNRNWDKLWENIYWLKHGIMKRYPEEFIWTIDAPEGHLPLFNQLRGTQTLSYLFHNIKW</sequence>
<keyword evidence="2" id="KW-0934">Plastid</keyword>
<dbReference type="PANTHER" id="PTHR34800">
    <property type="entry name" value="TETRAPYRROLE-BINDING PROTEIN, CHLOROPLASTIC"/>
    <property type="match status" value="1"/>
</dbReference>
<name>A0A1Z1MFD7_9FLOR</name>
<accession>A0A1Z1MFD7</accession>
<protein>
    <recommendedName>
        <fullName evidence="1">GUN4-like domain-containing protein</fullName>
    </recommendedName>
</protein>
<dbReference type="AlphaFoldDB" id="A0A1Z1MFD7"/>
<dbReference type="RefSeq" id="YP_009395706.1">
    <property type="nucleotide sequence ID" value="NC_035279.1"/>
</dbReference>
<dbReference type="GO" id="GO:0046906">
    <property type="term" value="F:tetrapyrrole binding"/>
    <property type="evidence" value="ECO:0007669"/>
    <property type="project" value="TreeGrafter"/>
</dbReference>